<gene>
    <name evidence="1" type="ORF">CLV31_10126</name>
</gene>
<keyword evidence="2" id="KW-1185">Reference proteome</keyword>
<evidence type="ECO:0000313" key="2">
    <source>
        <dbReference type="Proteomes" id="UP000248917"/>
    </source>
</evidence>
<accession>A0A326RYM0</accession>
<evidence type="ECO:0000313" key="1">
    <source>
        <dbReference type="EMBL" id="PZV87154.1"/>
    </source>
</evidence>
<dbReference type="AlphaFoldDB" id="A0A326RYM0"/>
<dbReference type="InterPro" id="IPR019587">
    <property type="entry name" value="Polyketide_cyclase/dehydratase"/>
</dbReference>
<name>A0A326RYM0_9BACT</name>
<dbReference type="EMBL" id="QKTX01000001">
    <property type="protein sequence ID" value="PZV87154.1"/>
    <property type="molecule type" value="Genomic_DNA"/>
</dbReference>
<comment type="caution">
    <text evidence="1">The sequence shown here is derived from an EMBL/GenBank/DDBJ whole genome shotgun (WGS) entry which is preliminary data.</text>
</comment>
<protein>
    <submittedName>
        <fullName evidence="1">Polyketide cyclase/dehydrase/lipid transport protein</fullName>
    </submittedName>
</protein>
<organism evidence="1 2">
    <name type="scientific">Algoriphagus aquaeductus</name>
    <dbReference type="NCBI Taxonomy" id="475299"/>
    <lineage>
        <taxon>Bacteria</taxon>
        <taxon>Pseudomonadati</taxon>
        <taxon>Bacteroidota</taxon>
        <taxon>Cytophagia</taxon>
        <taxon>Cytophagales</taxon>
        <taxon>Cyclobacteriaceae</taxon>
        <taxon>Algoriphagus</taxon>
    </lineage>
</organism>
<reference evidence="1 2" key="1">
    <citation type="submission" date="2018-06" db="EMBL/GenBank/DDBJ databases">
        <title>Genomic Encyclopedia of Archaeal and Bacterial Type Strains, Phase II (KMG-II): from individual species to whole genera.</title>
        <authorList>
            <person name="Goeker M."/>
        </authorList>
    </citation>
    <scope>NUCLEOTIDE SEQUENCE [LARGE SCALE GENOMIC DNA]</scope>
    <source>
        <strain evidence="1 2">T4</strain>
    </source>
</reference>
<dbReference type="Pfam" id="PF10604">
    <property type="entry name" value="Polyketide_cyc2"/>
    <property type="match status" value="1"/>
</dbReference>
<sequence>MLWLALGSSFSFAQQEPVIHWPPGYSKEKASFYVENRIEILAPPIQVWEELIRAESWQEWYTGASELQILDSISNGILLPDSQFSWKTMGLDFRSEVREYEEGSRLSWISIKKSIQAYHGWLLIPTASGCLVVTAESQNGWLTVLEKLFQPKKLFKQHEDWLQQLKTRVEHKNRALAIQTEILP</sequence>
<dbReference type="InterPro" id="IPR023393">
    <property type="entry name" value="START-like_dom_sf"/>
</dbReference>
<proteinExistence type="predicted"/>
<dbReference type="Gene3D" id="3.30.530.20">
    <property type="match status" value="1"/>
</dbReference>
<dbReference type="SUPFAM" id="SSF55961">
    <property type="entry name" value="Bet v1-like"/>
    <property type="match status" value="1"/>
</dbReference>
<dbReference type="Proteomes" id="UP000248917">
    <property type="component" value="Unassembled WGS sequence"/>
</dbReference>